<dbReference type="PANTHER" id="PTHR31533:SF35">
    <property type="entry name" value="GPI-ANCHORED PROTEIN LLG2-RELATED"/>
    <property type="match status" value="1"/>
</dbReference>
<dbReference type="OrthoDB" id="585255at2759"/>
<feature type="chain" id="PRO_5028249567" evidence="1">
    <location>
        <begin position="25"/>
        <end position="176"/>
    </location>
</feature>
<reference evidence="4" key="2">
    <citation type="submission" date="2025-08" db="UniProtKB">
        <authorList>
            <consortium name="RefSeq"/>
        </authorList>
    </citation>
    <scope>IDENTIFICATION</scope>
    <source>
        <tissue evidence="4">Leaf</tissue>
    </source>
</reference>
<gene>
    <name evidence="4" type="primary">LOC116194457</name>
</gene>
<evidence type="ECO:0000256" key="1">
    <source>
        <dbReference type="SAM" id="SignalP"/>
    </source>
</evidence>
<organism evidence="3 4">
    <name type="scientific">Punica granatum</name>
    <name type="common">Pomegranate</name>
    <dbReference type="NCBI Taxonomy" id="22663"/>
    <lineage>
        <taxon>Eukaryota</taxon>
        <taxon>Viridiplantae</taxon>
        <taxon>Streptophyta</taxon>
        <taxon>Embryophyta</taxon>
        <taxon>Tracheophyta</taxon>
        <taxon>Spermatophyta</taxon>
        <taxon>Magnoliopsida</taxon>
        <taxon>eudicotyledons</taxon>
        <taxon>Gunneridae</taxon>
        <taxon>Pentapetalae</taxon>
        <taxon>rosids</taxon>
        <taxon>malvids</taxon>
        <taxon>Myrtales</taxon>
        <taxon>Lythraceae</taxon>
        <taxon>Punica</taxon>
    </lineage>
</organism>
<feature type="domain" description="GPI-anchored protein LLG1-like" evidence="2">
    <location>
        <begin position="55"/>
        <end position="132"/>
    </location>
</feature>
<dbReference type="AlphaFoldDB" id="A0A6P8C9K7"/>
<feature type="signal peptide" evidence="1">
    <location>
        <begin position="1"/>
        <end position="24"/>
    </location>
</feature>
<evidence type="ECO:0000313" key="4">
    <source>
        <dbReference type="RefSeq" id="XP_031379124.1"/>
    </source>
</evidence>
<protein>
    <submittedName>
        <fullName evidence="4">GPI-anchored protein LLG1-like</fullName>
    </submittedName>
</protein>
<proteinExistence type="predicted"/>
<accession>A0A6P8C9K7</accession>
<dbReference type="GeneID" id="116194457"/>
<name>A0A6P8C9K7_PUNGR</name>
<dbReference type="InterPro" id="IPR058888">
    <property type="entry name" value="LLG1-like"/>
</dbReference>
<evidence type="ECO:0000313" key="3">
    <source>
        <dbReference type="Proteomes" id="UP000515151"/>
    </source>
</evidence>
<sequence length="176" mass="19332">MASKLNSSVSYGVVLFFLLAECSSSFPSLSDGIFENQESGARTRALLQIKKSCPVDFEHQNYTIITSQCRGPKFPANNCCTAFKEFACPYAVELNDLTNDCATIMFSYIRTYGNYPPGLFANKCRDTKQGLDCTSVNISPSSPSSEDSVGNNGRRQAKTQKLLSVVGCFLILLFQL</sequence>
<dbReference type="RefSeq" id="XP_031379124.1">
    <property type="nucleotide sequence ID" value="XM_031523264.1"/>
</dbReference>
<dbReference type="PANTHER" id="PTHR31533">
    <property type="entry name" value="GPI-ANCHORED PROTEIN LLG1-RELATED-RELATED"/>
    <property type="match status" value="1"/>
</dbReference>
<evidence type="ECO:0000259" key="2">
    <source>
        <dbReference type="Pfam" id="PF26578"/>
    </source>
</evidence>
<reference evidence="3" key="1">
    <citation type="journal article" date="2020" name="Plant Biotechnol. J.">
        <title>The pomegranate (Punica granatum L.) draft genome dissects genetic divergence between soft- and hard-seeded cultivars.</title>
        <authorList>
            <person name="Luo X."/>
            <person name="Li H."/>
            <person name="Wu Z."/>
            <person name="Yao W."/>
            <person name="Zhao P."/>
            <person name="Cao D."/>
            <person name="Yu H."/>
            <person name="Li K."/>
            <person name="Poudel K."/>
            <person name="Zhao D."/>
            <person name="Zhang F."/>
            <person name="Xia X."/>
            <person name="Chen L."/>
            <person name="Wang Q."/>
            <person name="Jing D."/>
            <person name="Cao S."/>
        </authorList>
    </citation>
    <scope>NUCLEOTIDE SEQUENCE [LARGE SCALE GENOMIC DNA]</scope>
    <source>
        <strain evidence="3">cv. Tunisia</strain>
    </source>
</reference>
<dbReference type="Pfam" id="PF26578">
    <property type="entry name" value="LLG1"/>
    <property type="match status" value="1"/>
</dbReference>
<dbReference type="Proteomes" id="UP000515151">
    <property type="component" value="Chromosome 2"/>
</dbReference>
<dbReference type="InterPro" id="IPR039307">
    <property type="entry name" value="LORELEI-like"/>
</dbReference>
<keyword evidence="3" id="KW-1185">Reference proteome</keyword>
<keyword evidence="1" id="KW-0732">Signal</keyword>